<dbReference type="PANTHER" id="PTHR34379:SF14">
    <property type="match status" value="1"/>
</dbReference>
<evidence type="ECO:0000256" key="1">
    <source>
        <dbReference type="SAM" id="MobiDB-lite"/>
    </source>
</evidence>
<accession>A0A8J6BSJ4</accession>
<reference evidence="2" key="2">
    <citation type="submission" date="2021-02" db="EMBL/GenBank/DDBJ databases">
        <authorList>
            <person name="Kimball J.A."/>
            <person name="Haas M.W."/>
            <person name="Macchietto M."/>
            <person name="Kono T."/>
            <person name="Duquette J."/>
            <person name="Shao M."/>
        </authorList>
    </citation>
    <scope>NUCLEOTIDE SEQUENCE</scope>
    <source>
        <tissue evidence="2">Fresh leaf tissue</tissue>
    </source>
</reference>
<dbReference type="EMBL" id="JAAALK010000080">
    <property type="protein sequence ID" value="KAG8092036.1"/>
    <property type="molecule type" value="Genomic_DNA"/>
</dbReference>
<dbReference type="InterPro" id="IPR040411">
    <property type="entry name" value="At5g23160-like"/>
</dbReference>
<dbReference type="AlphaFoldDB" id="A0A8J6BSJ4"/>
<organism evidence="2 3">
    <name type="scientific">Zizania palustris</name>
    <name type="common">Northern wild rice</name>
    <dbReference type="NCBI Taxonomy" id="103762"/>
    <lineage>
        <taxon>Eukaryota</taxon>
        <taxon>Viridiplantae</taxon>
        <taxon>Streptophyta</taxon>
        <taxon>Embryophyta</taxon>
        <taxon>Tracheophyta</taxon>
        <taxon>Spermatophyta</taxon>
        <taxon>Magnoliopsida</taxon>
        <taxon>Liliopsida</taxon>
        <taxon>Poales</taxon>
        <taxon>Poaceae</taxon>
        <taxon>BOP clade</taxon>
        <taxon>Oryzoideae</taxon>
        <taxon>Oryzeae</taxon>
        <taxon>Zizaniinae</taxon>
        <taxon>Zizania</taxon>
    </lineage>
</organism>
<protein>
    <submittedName>
        <fullName evidence="2">Uncharacterized protein</fullName>
    </submittedName>
</protein>
<gene>
    <name evidence="2" type="ORF">GUJ93_ZPchr0012g22033</name>
</gene>
<evidence type="ECO:0000313" key="2">
    <source>
        <dbReference type="EMBL" id="KAG8092036.1"/>
    </source>
</evidence>
<reference evidence="2" key="1">
    <citation type="journal article" date="2021" name="bioRxiv">
        <title>Whole Genome Assembly and Annotation of Northern Wild Rice, Zizania palustris L., Supports a Whole Genome Duplication in the Zizania Genus.</title>
        <authorList>
            <person name="Haas M."/>
            <person name="Kono T."/>
            <person name="Macchietto M."/>
            <person name="Millas R."/>
            <person name="McGilp L."/>
            <person name="Shao M."/>
            <person name="Duquette J."/>
            <person name="Hirsch C.N."/>
            <person name="Kimball J."/>
        </authorList>
    </citation>
    <scope>NUCLEOTIDE SEQUENCE</scope>
    <source>
        <tissue evidence="2">Fresh leaf tissue</tissue>
    </source>
</reference>
<dbReference type="OrthoDB" id="1886721at2759"/>
<comment type="caution">
    <text evidence="2">The sequence shown here is derived from an EMBL/GenBank/DDBJ whole genome shotgun (WGS) entry which is preliminary data.</text>
</comment>
<dbReference type="Proteomes" id="UP000729402">
    <property type="component" value="Unassembled WGS sequence"/>
</dbReference>
<name>A0A8J6BSJ4_ZIZPA</name>
<keyword evidence="3" id="KW-1185">Reference proteome</keyword>
<dbReference type="PANTHER" id="PTHR34379">
    <property type="entry name" value="OS07G0553800 PROTEIN"/>
    <property type="match status" value="1"/>
</dbReference>
<proteinExistence type="predicted"/>
<evidence type="ECO:0000313" key="3">
    <source>
        <dbReference type="Proteomes" id="UP000729402"/>
    </source>
</evidence>
<sequence>MIGGRHQWPRCRDLQASSFADGKKQRNGGKLPRRQTDAGGDGDAAPATSVAEEATAARQPCPRPAAVHETAPPRTRRRGSLRRPDGRAGAGAGGLWTMATTLGVIVLFGRVTAVAFLCSCLYGSRFVRAQAAGATKANNGGAGGSERFGKMAAAEETVVVNLCTEEHKKKVVMEGFLDRTSKRLSSRFCK</sequence>
<feature type="region of interest" description="Disordered" evidence="1">
    <location>
        <begin position="1"/>
        <end position="92"/>
    </location>
</feature>